<proteinExistence type="predicted"/>
<organism evidence="1 2">
    <name type="scientific">Vaccinium darrowii</name>
    <dbReference type="NCBI Taxonomy" id="229202"/>
    <lineage>
        <taxon>Eukaryota</taxon>
        <taxon>Viridiplantae</taxon>
        <taxon>Streptophyta</taxon>
        <taxon>Embryophyta</taxon>
        <taxon>Tracheophyta</taxon>
        <taxon>Spermatophyta</taxon>
        <taxon>Magnoliopsida</taxon>
        <taxon>eudicotyledons</taxon>
        <taxon>Gunneridae</taxon>
        <taxon>Pentapetalae</taxon>
        <taxon>asterids</taxon>
        <taxon>Ericales</taxon>
        <taxon>Ericaceae</taxon>
        <taxon>Vaccinioideae</taxon>
        <taxon>Vaccinieae</taxon>
        <taxon>Vaccinium</taxon>
    </lineage>
</organism>
<evidence type="ECO:0000313" key="2">
    <source>
        <dbReference type="Proteomes" id="UP000828048"/>
    </source>
</evidence>
<keyword evidence="2" id="KW-1185">Reference proteome</keyword>
<comment type="caution">
    <text evidence="1">The sequence shown here is derived from an EMBL/GenBank/DDBJ whole genome shotgun (WGS) entry which is preliminary data.</text>
</comment>
<evidence type="ECO:0000313" key="1">
    <source>
        <dbReference type="EMBL" id="KAH7840830.1"/>
    </source>
</evidence>
<gene>
    <name evidence="1" type="ORF">Vadar_022192</name>
</gene>
<reference evidence="1 2" key="1">
    <citation type="journal article" date="2021" name="Hortic Res">
        <title>High-quality reference genome and annotation aids understanding of berry development for evergreen blueberry (Vaccinium darrowii).</title>
        <authorList>
            <person name="Yu J."/>
            <person name="Hulse-Kemp A.M."/>
            <person name="Babiker E."/>
            <person name="Staton M."/>
        </authorList>
    </citation>
    <scope>NUCLEOTIDE SEQUENCE [LARGE SCALE GENOMIC DNA]</scope>
    <source>
        <strain evidence="2">cv. NJ 8807/NJ 8810</strain>
        <tissue evidence="1">Young leaf</tissue>
    </source>
</reference>
<accession>A0ACB7XJ70</accession>
<name>A0ACB7XJ70_9ERIC</name>
<dbReference type="EMBL" id="CM037160">
    <property type="protein sequence ID" value="KAH7840830.1"/>
    <property type="molecule type" value="Genomic_DNA"/>
</dbReference>
<protein>
    <submittedName>
        <fullName evidence="1">Uncharacterized protein</fullName>
    </submittedName>
</protein>
<dbReference type="Proteomes" id="UP000828048">
    <property type="component" value="Chromosome 10"/>
</dbReference>
<sequence length="90" mass="9508">MSASRIVSKVTARLSSFSLKSLNGKSVTSVPSALNQSKRISAVTRLPVELRCLVSMMPLHSAIASARLNSILSAESQSWGLIPQGISSPL</sequence>